<dbReference type="SUPFAM" id="SSF46785">
    <property type="entry name" value="Winged helix' DNA-binding domain"/>
    <property type="match status" value="1"/>
</dbReference>
<keyword evidence="2" id="KW-0804">Transcription</keyword>
<dbReference type="GO" id="GO:0006355">
    <property type="term" value="P:regulation of DNA-templated transcription"/>
    <property type="evidence" value="ECO:0007669"/>
    <property type="project" value="InterPro"/>
</dbReference>
<organism evidence="3 4">
    <name type="scientific">Haloarcula argentinensis</name>
    <dbReference type="NCBI Taxonomy" id="43776"/>
    <lineage>
        <taxon>Archaea</taxon>
        <taxon>Methanobacteriati</taxon>
        <taxon>Methanobacteriota</taxon>
        <taxon>Stenosarchaea group</taxon>
        <taxon>Halobacteria</taxon>
        <taxon>Halobacteriales</taxon>
        <taxon>Haloarculaceae</taxon>
        <taxon>Haloarcula</taxon>
    </lineage>
</organism>
<name>A0A847UKU4_HALAR</name>
<dbReference type="AlphaFoldDB" id="A0A847UKU4"/>
<protein>
    <submittedName>
        <fullName evidence="3">Uncharacterized protein</fullName>
    </submittedName>
</protein>
<evidence type="ECO:0000313" key="3">
    <source>
        <dbReference type="EMBL" id="NLV12181.1"/>
    </source>
</evidence>
<sequence length="78" mass="8524">MSTRGPDPKATDEEIIQIIKSVEPPFVTTGDIADAVSLSTERARQRLNQLDNQGQLHRTKVGSSAVVYWIPESSSGSR</sequence>
<gene>
    <name evidence="3" type="ORF">GOC77_02655</name>
</gene>
<evidence type="ECO:0000256" key="2">
    <source>
        <dbReference type="ARBA" id="ARBA00023163"/>
    </source>
</evidence>
<dbReference type="InterPro" id="IPR036390">
    <property type="entry name" value="WH_DNA-bd_sf"/>
</dbReference>
<comment type="caution">
    <text evidence="3">The sequence shown here is derived from an EMBL/GenBank/DDBJ whole genome shotgun (WGS) entry which is preliminary data.</text>
</comment>
<dbReference type="Proteomes" id="UP000641625">
    <property type="component" value="Unassembled WGS sequence"/>
</dbReference>
<dbReference type="RefSeq" id="WP_165896640.1">
    <property type="nucleotide sequence ID" value="NZ_WOWA01000002.1"/>
</dbReference>
<dbReference type="EMBL" id="WOWA01000002">
    <property type="protein sequence ID" value="NLV12181.1"/>
    <property type="molecule type" value="Genomic_DNA"/>
</dbReference>
<dbReference type="Gene3D" id="1.10.10.10">
    <property type="entry name" value="Winged helix-like DNA-binding domain superfamily/Winged helix DNA-binding domain"/>
    <property type="match status" value="1"/>
</dbReference>
<accession>A0A847UKU4</accession>
<dbReference type="InterPro" id="IPR036388">
    <property type="entry name" value="WH-like_DNA-bd_sf"/>
</dbReference>
<proteinExistence type="predicted"/>
<reference evidence="3" key="1">
    <citation type="submission" date="2019-12" db="EMBL/GenBank/DDBJ databases">
        <title>Whole genome sequencing of Haloarcula argentinensis strain pws5.</title>
        <authorList>
            <person name="Verma D.K."/>
            <person name="Gopal K."/>
            <person name="Prasad E.S."/>
        </authorList>
    </citation>
    <scope>NUCLEOTIDE SEQUENCE</scope>
    <source>
        <strain evidence="3">Pws5</strain>
    </source>
</reference>
<dbReference type="InterPro" id="IPR006793">
    <property type="entry name" value="FaeA"/>
</dbReference>
<dbReference type="Pfam" id="PF04703">
    <property type="entry name" value="FaeA"/>
    <property type="match status" value="1"/>
</dbReference>
<evidence type="ECO:0000313" key="4">
    <source>
        <dbReference type="Proteomes" id="UP000641625"/>
    </source>
</evidence>
<keyword evidence="1" id="KW-0805">Transcription regulation</keyword>
<evidence type="ECO:0000256" key="1">
    <source>
        <dbReference type="ARBA" id="ARBA00023015"/>
    </source>
</evidence>